<evidence type="ECO:0000256" key="1">
    <source>
        <dbReference type="SAM" id="MobiDB-lite"/>
    </source>
</evidence>
<dbReference type="EMBL" id="LT991977">
    <property type="protein sequence ID" value="SPK76476.1"/>
    <property type="molecule type" value="Genomic_DNA"/>
</dbReference>
<gene>
    <name evidence="2" type="ORF">CT19425_MP80105</name>
</gene>
<reference evidence="2 3" key="1">
    <citation type="submission" date="2018-01" db="EMBL/GenBank/DDBJ databases">
        <authorList>
            <person name="Gaut B.S."/>
            <person name="Morton B.R."/>
            <person name="Clegg M.T."/>
            <person name="Duvall M.R."/>
        </authorList>
    </citation>
    <scope>NUCLEOTIDE SEQUENCE [LARGE SCALE GENOMIC DNA]</scope>
    <source>
        <strain evidence="2">Cupriavidus taiwanensis LMG 19425</strain>
        <plasmid evidence="3">Plasmid ii</plasmid>
    </source>
</reference>
<accession>A0A375IP78</accession>
<organism evidence="2 3">
    <name type="scientific">Cupriavidus taiwanensis</name>
    <dbReference type="NCBI Taxonomy" id="164546"/>
    <lineage>
        <taxon>Bacteria</taxon>
        <taxon>Pseudomonadati</taxon>
        <taxon>Pseudomonadota</taxon>
        <taxon>Betaproteobacteria</taxon>
        <taxon>Burkholderiales</taxon>
        <taxon>Burkholderiaceae</taxon>
        <taxon>Cupriavidus</taxon>
    </lineage>
</organism>
<dbReference type="AlphaFoldDB" id="A0A375IP78"/>
<name>A0A375IP78_9BURK</name>
<evidence type="ECO:0000313" key="3">
    <source>
        <dbReference type="Proteomes" id="UP000255505"/>
    </source>
</evidence>
<geneLocation type="plasmid" evidence="2">
    <name>II</name>
</geneLocation>
<keyword evidence="2" id="KW-0614">Plasmid</keyword>
<dbReference type="Proteomes" id="UP000255505">
    <property type="component" value="Plasmid II"/>
</dbReference>
<proteinExistence type="predicted"/>
<evidence type="ECO:0000313" key="2">
    <source>
        <dbReference type="EMBL" id="SPK76476.1"/>
    </source>
</evidence>
<protein>
    <submittedName>
        <fullName evidence="2">Uncharacterized protein</fullName>
    </submittedName>
</protein>
<sequence>MRWRGGGKGRRIHEVNGINRATYAIPRRFGDDQKKTAPKSGCRCGRAMAFNTRSSPSG</sequence>
<feature type="region of interest" description="Disordered" evidence="1">
    <location>
        <begin position="26"/>
        <end position="58"/>
    </location>
</feature>